<gene>
    <name evidence="1" type="ORF">SPI_00682</name>
</gene>
<reference evidence="1 2" key="1">
    <citation type="journal article" date="2016" name="Genome Biol. Evol.">
        <title>Divergent and convergent evolution of fungal pathogenicity.</title>
        <authorList>
            <person name="Shang Y."/>
            <person name="Xiao G."/>
            <person name="Zheng P."/>
            <person name="Cen K."/>
            <person name="Zhan S."/>
            <person name="Wang C."/>
        </authorList>
    </citation>
    <scope>NUCLEOTIDE SEQUENCE [LARGE SCALE GENOMIC DNA]</scope>
    <source>
        <strain evidence="1 2">RCEF 264</strain>
    </source>
</reference>
<comment type="caution">
    <text evidence="1">The sequence shown here is derived from an EMBL/GenBank/DDBJ whole genome shotgun (WGS) entry which is preliminary data.</text>
</comment>
<organism evidence="1 2">
    <name type="scientific">Niveomyces insectorum RCEF 264</name>
    <dbReference type="NCBI Taxonomy" id="1081102"/>
    <lineage>
        <taxon>Eukaryota</taxon>
        <taxon>Fungi</taxon>
        <taxon>Dikarya</taxon>
        <taxon>Ascomycota</taxon>
        <taxon>Pezizomycotina</taxon>
        <taxon>Sordariomycetes</taxon>
        <taxon>Hypocreomycetidae</taxon>
        <taxon>Hypocreales</taxon>
        <taxon>Cordycipitaceae</taxon>
        <taxon>Niveomyces</taxon>
    </lineage>
</organism>
<dbReference type="AlphaFoldDB" id="A0A168AAN8"/>
<evidence type="ECO:0000313" key="2">
    <source>
        <dbReference type="Proteomes" id="UP000076874"/>
    </source>
</evidence>
<keyword evidence="2" id="KW-1185">Reference proteome</keyword>
<dbReference type="Proteomes" id="UP000076874">
    <property type="component" value="Unassembled WGS sequence"/>
</dbReference>
<protein>
    <submittedName>
        <fullName evidence="1">Uncharacterized protein</fullName>
    </submittedName>
</protein>
<proteinExistence type="predicted"/>
<evidence type="ECO:0000313" key="1">
    <source>
        <dbReference type="EMBL" id="OAA68487.1"/>
    </source>
</evidence>
<dbReference type="EMBL" id="AZHD01000001">
    <property type="protein sequence ID" value="OAA68487.1"/>
    <property type="molecule type" value="Genomic_DNA"/>
</dbReference>
<name>A0A168AAN8_9HYPO</name>
<sequence length="86" mass="9533">MDGATIIRGTADETTSLRMKTPLTTTWQAQSSVFALRSLGIRRINVHRREAYGVFYHKSLSNVVHLVTGAFSMHSIHTAVVLACVF</sequence>
<accession>A0A168AAN8</accession>